<name>A0ABP8VIX6_9HYPH</name>
<evidence type="ECO:0008006" key="7">
    <source>
        <dbReference type="Google" id="ProtNLM"/>
    </source>
</evidence>
<keyword evidence="3" id="KW-1003">Cell membrane</keyword>
<dbReference type="EMBL" id="BAABJA010000004">
    <property type="protein sequence ID" value="GAA4662874.1"/>
    <property type="molecule type" value="Genomic_DNA"/>
</dbReference>
<dbReference type="Proteomes" id="UP001501699">
    <property type="component" value="Unassembled WGS sequence"/>
</dbReference>
<keyword evidence="6" id="KW-1185">Reference proteome</keyword>
<organism evidence="5 6">
    <name type="scientific">Bartonella pachyuromydis</name>
    <dbReference type="NCBI Taxonomy" id="931097"/>
    <lineage>
        <taxon>Bacteria</taxon>
        <taxon>Pseudomonadati</taxon>
        <taxon>Pseudomonadota</taxon>
        <taxon>Alphaproteobacteria</taxon>
        <taxon>Hyphomicrobiales</taxon>
        <taxon>Bartonellaceae</taxon>
        <taxon>Bartonella</taxon>
    </lineage>
</organism>
<evidence type="ECO:0000313" key="5">
    <source>
        <dbReference type="EMBL" id="GAA4662874.1"/>
    </source>
</evidence>
<sequence length="57" mass="6581">MENETTLASHDRKKRIFAIISSASGNLVEWYDFYVYSFTSIYFASQFFPSDGDVVTQ</sequence>
<evidence type="ECO:0000256" key="3">
    <source>
        <dbReference type="ARBA" id="ARBA00022475"/>
    </source>
</evidence>
<evidence type="ECO:0000256" key="2">
    <source>
        <dbReference type="ARBA" id="ARBA00022448"/>
    </source>
</evidence>
<gene>
    <name evidence="5" type="ORF">GCM10023262_08710</name>
</gene>
<reference evidence="6" key="1">
    <citation type="journal article" date="2019" name="Int. J. Syst. Evol. Microbiol.">
        <title>The Global Catalogue of Microorganisms (GCM) 10K type strain sequencing project: providing services to taxonomists for standard genome sequencing and annotation.</title>
        <authorList>
            <consortium name="The Broad Institute Genomics Platform"/>
            <consortium name="The Broad Institute Genome Sequencing Center for Infectious Disease"/>
            <person name="Wu L."/>
            <person name="Ma J."/>
        </authorList>
    </citation>
    <scope>NUCLEOTIDE SEQUENCE [LARGE SCALE GENOMIC DNA]</scope>
    <source>
        <strain evidence="6">JCM 17714</strain>
    </source>
</reference>
<keyword evidence="4" id="KW-0769">Symport</keyword>
<protein>
    <recommendedName>
        <fullName evidence="7">Alpha-ketoglutarate permease</fullName>
    </recommendedName>
</protein>
<comment type="caution">
    <text evidence="5">The sequence shown here is derived from an EMBL/GenBank/DDBJ whole genome shotgun (WGS) entry which is preliminary data.</text>
</comment>
<dbReference type="PANTHER" id="PTHR43528">
    <property type="entry name" value="ALPHA-KETOGLUTARATE PERMEASE"/>
    <property type="match status" value="1"/>
</dbReference>
<dbReference type="InterPro" id="IPR051084">
    <property type="entry name" value="H+-coupled_symporters"/>
</dbReference>
<evidence type="ECO:0000256" key="4">
    <source>
        <dbReference type="ARBA" id="ARBA00022847"/>
    </source>
</evidence>
<comment type="subcellular location">
    <subcellularLocation>
        <location evidence="1">Cell membrane</location>
        <topology evidence="1">Multi-pass membrane protein</topology>
    </subcellularLocation>
</comment>
<keyword evidence="3" id="KW-0472">Membrane</keyword>
<keyword evidence="2" id="KW-0813">Transport</keyword>
<evidence type="ECO:0000313" key="6">
    <source>
        <dbReference type="Proteomes" id="UP001501699"/>
    </source>
</evidence>
<proteinExistence type="predicted"/>
<evidence type="ECO:0000256" key="1">
    <source>
        <dbReference type="ARBA" id="ARBA00004651"/>
    </source>
</evidence>
<dbReference type="PANTHER" id="PTHR43528:SF1">
    <property type="entry name" value="ALPHA-KETOGLUTARATE PERMEASE"/>
    <property type="match status" value="1"/>
</dbReference>
<accession>A0ABP8VIX6</accession>